<keyword evidence="1" id="KW-1185">Reference proteome</keyword>
<organism evidence="1 2">
    <name type="scientific">Crassostrea virginica</name>
    <name type="common">Eastern oyster</name>
    <dbReference type="NCBI Taxonomy" id="6565"/>
    <lineage>
        <taxon>Eukaryota</taxon>
        <taxon>Metazoa</taxon>
        <taxon>Spiralia</taxon>
        <taxon>Lophotrochozoa</taxon>
        <taxon>Mollusca</taxon>
        <taxon>Bivalvia</taxon>
        <taxon>Autobranchia</taxon>
        <taxon>Pteriomorphia</taxon>
        <taxon>Ostreida</taxon>
        <taxon>Ostreoidea</taxon>
        <taxon>Ostreidae</taxon>
        <taxon>Crassostrea</taxon>
    </lineage>
</organism>
<evidence type="ECO:0000313" key="2">
    <source>
        <dbReference type="RefSeq" id="XP_022305688.1"/>
    </source>
</evidence>
<accession>A0A8B8BQR4</accession>
<proteinExistence type="predicted"/>
<dbReference type="KEGG" id="cvn:111112473"/>
<protein>
    <submittedName>
        <fullName evidence="2">Uncharacterized protein LOC111112473</fullName>
    </submittedName>
</protein>
<dbReference type="RefSeq" id="XP_022305688.1">
    <property type="nucleotide sequence ID" value="XM_022449980.1"/>
</dbReference>
<sequence>MKAALRKFIFHIFLDLIYVGDLYLCIRSPWLSEWKNFTHLQPSPTTIPHPLNEYPAKVDVQIRVTEDSQQHIFSGFGSCQRDDGDSNPYGGIVYIYNDREVKLYTPVDSGTLSTNTDGGFAFTGGNSFYGPFEGSYPIADVRVRVWRMCDFPAADFTSANEHNVSVSVVVTIKRMRLLSDLISL</sequence>
<evidence type="ECO:0000313" key="1">
    <source>
        <dbReference type="Proteomes" id="UP000694844"/>
    </source>
</evidence>
<name>A0A8B8BQR4_CRAVI</name>
<dbReference type="AlphaFoldDB" id="A0A8B8BQR4"/>
<dbReference type="Proteomes" id="UP000694844">
    <property type="component" value="Chromosome 9"/>
</dbReference>
<gene>
    <name evidence="2" type="primary">LOC111112473</name>
</gene>
<dbReference type="GeneID" id="111112473"/>
<dbReference type="OrthoDB" id="6161072at2759"/>
<reference evidence="2" key="1">
    <citation type="submission" date="2025-08" db="UniProtKB">
        <authorList>
            <consortium name="RefSeq"/>
        </authorList>
    </citation>
    <scope>IDENTIFICATION</scope>
    <source>
        <tissue evidence="2">Whole sample</tissue>
    </source>
</reference>